<name>A0A6A8D3F6_LIMRT</name>
<proteinExistence type="inferred from homology"/>
<reference evidence="5 6" key="1">
    <citation type="submission" date="2019-11" db="EMBL/GenBank/DDBJ databases">
        <title>Draft genome sequence of 12 host-associated Lactobacillus reuteri rodent strains.</title>
        <authorList>
            <person name="Zhang S."/>
            <person name="Ozcam M."/>
            <person name="Van Pijkeren J.P."/>
        </authorList>
    </citation>
    <scope>NUCLEOTIDE SEQUENCE [LARGE SCALE GENOMIC DNA]</scope>
    <source>
        <strain evidence="5 6">Rat19</strain>
    </source>
</reference>
<protein>
    <recommendedName>
        <fullName evidence="4">Type I restriction modification DNA specificity domain-containing protein</fullName>
    </recommendedName>
</protein>
<dbReference type="InterPro" id="IPR000055">
    <property type="entry name" value="Restrct_endonuc_typeI_TRD"/>
</dbReference>
<dbReference type="EMBL" id="WJNE01000001">
    <property type="protein sequence ID" value="MRG68310.1"/>
    <property type="molecule type" value="Genomic_DNA"/>
</dbReference>
<dbReference type="GO" id="GO:0009307">
    <property type="term" value="P:DNA restriction-modification system"/>
    <property type="evidence" value="ECO:0007669"/>
    <property type="project" value="UniProtKB-KW"/>
</dbReference>
<dbReference type="InterPro" id="IPR044946">
    <property type="entry name" value="Restrct_endonuc_typeI_TRD_sf"/>
</dbReference>
<dbReference type="Gene3D" id="3.90.220.20">
    <property type="entry name" value="DNA methylase specificity domains"/>
    <property type="match status" value="1"/>
</dbReference>
<evidence type="ECO:0000256" key="2">
    <source>
        <dbReference type="ARBA" id="ARBA00022747"/>
    </source>
</evidence>
<dbReference type="Proteomes" id="UP000430985">
    <property type="component" value="Unassembled WGS sequence"/>
</dbReference>
<evidence type="ECO:0000259" key="4">
    <source>
        <dbReference type="Pfam" id="PF01420"/>
    </source>
</evidence>
<evidence type="ECO:0000313" key="5">
    <source>
        <dbReference type="EMBL" id="MRG68310.1"/>
    </source>
</evidence>
<dbReference type="GO" id="GO:0003677">
    <property type="term" value="F:DNA binding"/>
    <property type="evidence" value="ECO:0007669"/>
    <property type="project" value="UniProtKB-KW"/>
</dbReference>
<feature type="domain" description="Type I restriction modification DNA specificity" evidence="4">
    <location>
        <begin position="15"/>
        <end position="164"/>
    </location>
</feature>
<comment type="similarity">
    <text evidence="1">Belongs to the type-I restriction system S methylase family.</text>
</comment>
<dbReference type="SUPFAM" id="SSF116734">
    <property type="entry name" value="DNA methylase specificity domain"/>
    <property type="match status" value="1"/>
</dbReference>
<evidence type="ECO:0000313" key="6">
    <source>
        <dbReference type="Proteomes" id="UP000430985"/>
    </source>
</evidence>
<organism evidence="5 6">
    <name type="scientific">Limosilactobacillus reuteri</name>
    <name type="common">Lactobacillus reuteri</name>
    <dbReference type="NCBI Taxonomy" id="1598"/>
    <lineage>
        <taxon>Bacteria</taxon>
        <taxon>Bacillati</taxon>
        <taxon>Bacillota</taxon>
        <taxon>Bacilli</taxon>
        <taxon>Lactobacillales</taxon>
        <taxon>Lactobacillaceae</taxon>
        <taxon>Limosilactobacillus</taxon>
    </lineage>
</organism>
<evidence type="ECO:0000256" key="3">
    <source>
        <dbReference type="ARBA" id="ARBA00023125"/>
    </source>
</evidence>
<evidence type="ECO:0000256" key="1">
    <source>
        <dbReference type="ARBA" id="ARBA00010923"/>
    </source>
</evidence>
<dbReference type="AlphaFoldDB" id="A0A6A8D3F6"/>
<keyword evidence="2" id="KW-0680">Restriction system</keyword>
<keyword evidence="3" id="KW-0238">DNA-binding</keyword>
<gene>
    <name evidence="5" type="ORF">GIX83_00220</name>
</gene>
<dbReference type="Pfam" id="PF01420">
    <property type="entry name" value="Methylase_S"/>
    <property type="match status" value="1"/>
</dbReference>
<accession>A0A6A8D3F6</accession>
<sequence length="196" mass="23052">MYNIISYKNRRGRRKMKLKDFVTIESGKNTNRLSEKELANQYTNLDAMMDFFTMAKEIDNSSNIIAFDLYPKSGNYNARVISRKNSTKIITNQKMCKIIVDNKKISPYYLCYLLNEDNTVQRQKKIFTQGTFIERLRPSFLRNLDVELPALPQQKLLGKIYVQSIYLNYLEKDLADKRLIQSKELLAQKIREGKTL</sequence>
<comment type="caution">
    <text evidence="5">The sequence shown here is derived from an EMBL/GenBank/DDBJ whole genome shotgun (WGS) entry which is preliminary data.</text>
</comment>